<dbReference type="EMBL" id="ML978068">
    <property type="protein sequence ID" value="KAF2018022.1"/>
    <property type="molecule type" value="Genomic_DNA"/>
</dbReference>
<dbReference type="RefSeq" id="XP_033386361.1">
    <property type="nucleotide sequence ID" value="XM_033533069.1"/>
</dbReference>
<dbReference type="InterPro" id="IPR001002">
    <property type="entry name" value="Chitin-bd_1"/>
</dbReference>
<dbReference type="Gene3D" id="3.10.50.10">
    <property type="match status" value="1"/>
</dbReference>
<dbReference type="PROSITE" id="PS00026">
    <property type="entry name" value="CHIT_BIND_I_1"/>
    <property type="match status" value="1"/>
</dbReference>
<evidence type="ECO:0000256" key="3">
    <source>
        <dbReference type="ARBA" id="ARBA00012729"/>
    </source>
</evidence>
<evidence type="ECO:0000256" key="2">
    <source>
        <dbReference type="ARBA" id="ARBA00008682"/>
    </source>
</evidence>
<keyword evidence="9" id="KW-0624">Polysaccharide degradation</keyword>
<name>A0A6A5XXX9_9PLEO</name>
<accession>A0A6A5XXX9</accession>
<evidence type="ECO:0000256" key="11">
    <source>
        <dbReference type="RuleBase" id="RU000489"/>
    </source>
</evidence>
<evidence type="ECO:0000256" key="6">
    <source>
        <dbReference type="ARBA" id="ARBA00023024"/>
    </source>
</evidence>
<dbReference type="InterPro" id="IPR018371">
    <property type="entry name" value="Chitin-binding_1_CS"/>
</dbReference>
<evidence type="ECO:0000256" key="10">
    <source>
        <dbReference type="PROSITE-ProRule" id="PRU00261"/>
    </source>
</evidence>
<dbReference type="CDD" id="cd00035">
    <property type="entry name" value="ChtBD1"/>
    <property type="match status" value="1"/>
</dbReference>
<dbReference type="GO" id="GO:0008843">
    <property type="term" value="F:endochitinase activity"/>
    <property type="evidence" value="ECO:0007669"/>
    <property type="project" value="UniProtKB-EC"/>
</dbReference>
<keyword evidence="4 10" id="KW-0147">Chitin-binding</keyword>
<dbReference type="Pfam" id="PF00704">
    <property type="entry name" value="Glyco_hydro_18"/>
    <property type="match status" value="1"/>
</dbReference>
<evidence type="ECO:0000256" key="9">
    <source>
        <dbReference type="ARBA" id="ARBA00023326"/>
    </source>
</evidence>
<comment type="similarity">
    <text evidence="2">Belongs to the glycosyl hydrolase 18 family. Chitinase class V subfamily.</text>
</comment>
<comment type="caution">
    <text evidence="10">Lacks conserved residue(s) required for the propagation of feature annotation.</text>
</comment>
<evidence type="ECO:0000313" key="14">
    <source>
        <dbReference type="EMBL" id="KAF2018022.1"/>
    </source>
</evidence>
<evidence type="ECO:0000259" key="13">
    <source>
        <dbReference type="PROSITE" id="PS51910"/>
    </source>
</evidence>
<dbReference type="Gene3D" id="3.30.60.10">
    <property type="entry name" value="Endochitinase-like"/>
    <property type="match status" value="1"/>
</dbReference>
<dbReference type="OrthoDB" id="73875at2759"/>
<evidence type="ECO:0000256" key="8">
    <source>
        <dbReference type="ARBA" id="ARBA00023295"/>
    </source>
</evidence>
<feature type="disulfide bond" evidence="10">
    <location>
        <begin position="40"/>
        <end position="54"/>
    </location>
</feature>
<dbReference type="InterPro" id="IPR029070">
    <property type="entry name" value="Chitinase_insertion_sf"/>
</dbReference>
<dbReference type="SUPFAM" id="SSF54556">
    <property type="entry name" value="Chitinase insertion domain"/>
    <property type="match status" value="1"/>
</dbReference>
<feature type="disulfide bond" evidence="10">
    <location>
        <begin position="35"/>
        <end position="47"/>
    </location>
</feature>
<evidence type="ECO:0000256" key="5">
    <source>
        <dbReference type="ARBA" id="ARBA00022801"/>
    </source>
</evidence>
<feature type="domain" description="Chitin-binding type-1" evidence="12">
    <location>
        <begin position="18"/>
        <end position="66"/>
    </location>
</feature>
<sequence>MGPDFCGKENCVGTCDQKSECDPGWGMQWSKSSKCPLDVCCSKFGFCGTTKDFCGNKTVERPACSLSTKVDKVIGYYESWSLTERSCGGMTPEQIPYGVYTHLNFAFATIDPSSFEVKATSDMAEALMSRIGNVRLLQAGVEIWIAIGGWTFSDSNQATHKTFSDLAASEKNQDAFANSLISMMNTYGFDGVDIDWEYPVADDRGGRKEDYENFVTWMKRLKAKLGKKGLTVTLPSSYWYLQHFDIKGLEKHVDWFNVMLYDLHGSWDEKNEWTGPFINSHTNLTEIQDSLDLLWRNKIDPDKVVFGMAFYGRSFTLTDPSCSEPKCIFSSGGNAGECSNTVGVLLNPEIQRTIQQKNLKPKSYTKEAIKAINWDSQWVSFDDKDTWTTKSNLAKKQCIKGMMVWAVSHDDLNGTSAYALTKAIGREVMDSPKIEPQPVQMPPRVIETCRWSNCNEQCPQGFKNVKRDGTEQMMVDDTGCPAGQSPHQLCCPGDFTLPTCTWRGFRNSGACKPGCNSGEAEVGTLVKGCSSRHQSACCTTNTAVQAYADCKWVGESGLCSKSGSHKDCPSDYPKFIVASSAGAGGEQVCSQGAKSYCCKDPAPSQWTDCAWHQKATSTVRNTVYCETSCPAGQIRIAMQKGDCRFGGWGAYCCKGKPAPTLQPRDPNWGNNQYEDFVDLLEKYLKAPTCPANELSLDGLDYFFDTPAKRAECAIDDFSKLVTWAGTLLQSPRITSDVLKYAWDNRLMSRFDTTGNILSFDNLVKYVQDGQFDAHAVVQDLLLNPEEAAGNINSLQKAQKALCVNVSTLKSKSRNSSHSVLESRNNNSSDDTLETTILDGIMRGDLTLVYSRWQYMTGANGFGSHNQAGAFLEIGYWIGPTPGTTPTDVRFNRYRDTTTNRRGPDNWVMIHVHVDANHPNLFRNIDGNVFIGTPSVRMYHAQTASWPQRIGADRRVDNRDVDRRNPQGRITYTGINSRSGLFPCPPAPPPRANAPLWYMGDITAPVEVPPSLLNRLEAWGQRLWDQRYIHSQGLSNIFHTSNWAGNQFDLNQGIPVLQLPWRGIASQDPTLTNVVWDPATSQFVQHPNVP</sequence>
<dbReference type="PANTHER" id="PTHR11177:SF333">
    <property type="entry name" value="CHITINASE"/>
    <property type="match status" value="1"/>
</dbReference>
<keyword evidence="8 11" id="KW-0326">Glycosidase</keyword>
<dbReference type="Gene3D" id="3.20.20.80">
    <property type="entry name" value="Glycosidases"/>
    <property type="match status" value="1"/>
</dbReference>
<evidence type="ECO:0000256" key="7">
    <source>
        <dbReference type="ARBA" id="ARBA00023277"/>
    </source>
</evidence>
<organism evidence="14 15">
    <name type="scientific">Aaosphaeria arxii CBS 175.79</name>
    <dbReference type="NCBI Taxonomy" id="1450172"/>
    <lineage>
        <taxon>Eukaryota</taxon>
        <taxon>Fungi</taxon>
        <taxon>Dikarya</taxon>
        <taxon>Ascomycota</taxon>
        <taxon>Pezizomycotina</taxon>
        <taxon>Dothideomycetes</taxon>
        <taxon>Pleosporomycetidae</taxon>
        <taxon>Pleosporales</taxon>
        <taxon>Pleosporales incertae sedis</taxon>
        <taxon>Aaosphaeria</taxon>
    </lineage>
</organism>
<dbReference type="Proteomes" id="UP000799778">
    <property type="component" value="Unassembled WGS sequence"/>
</dbReference>
<dbReference type="PANTHER" id="PTHR11177">
    <property type="entry name" value="CHITINASE"/>
    <property type="match status" value="1"/>
</dbReference>
<evidence type="ECO:0000256" key="1">
    <source>
        <dbReference type="ARBA" id="ARBA00000822"/>
    </source>
</evidence>
<dbReference type="PROSITE" id="PS50941">
    <property type="entry name" value="CHIT_BIND_I_2"/>
    <property type="match status" value="1"/>
</dbReference>
<keyword evidence="5 11" id="KW-0378">Hydrolase</keyword>
<dbReference type="InterPro" id="IPR036861">
    <property type="entry name" value="Endochitinase-like_sf"/>
</dbReference>
<keyword evidence="15" id="KW-1185">Reference proteome</keyword>
<proteinExistence type="inferred from homology"/>
<dbReference type="PROSITE" id="PS51910">
    <property type="entry name" value="GH18_2"/>
    <property type="match status" value="1"/>
</dbReference>
<dbReference type="GeneID" id="54290466"/>
<protein>
    <recommendedName>
        <fullName evidence="3">chitinase</fullName>
        <ecNumber evidence="3">3.2.1.14</ecNumber>
    </recommendedName>
</protein>
<dbReference type="PROSITE" id="PS01095">
    <property type="entry name" value="GH18_1"/>
    <property type="match status" value="1"/>
</dbReference>
<evidence type="ECO:0000259" key="12">
    <source>
        <dbReference type="PROSITE" id="PS50941"/>
    </source>
</evidence>
<comment type="catalytic activity">
    <reaction evidence="1">
        <text>Random endo-hydrolysis of N-acetyl-beta-D-glucosaminide (1-&gt;4)-beta-linkages in chitin and chitodextrins.</text>
        <dbReference type="EC" id="3.2.1.14"/>
    </reaction>
</comment>
<dbReference type="SMART" id="SM00636">
    <property type="entry name" value="Glyco_18"/>
    <property type="match status" value="1"/>
</dbReference>
<dbReference type="InterPro" id="IPR011583">
    <property type="entry name" value="Chitinase_II/V-like_cat"/>
</dbReference>
<dbReference type="InterPro" id="IPR001223">
    <property type="entry name" value="Glyco_hydro18_cat"/>
</dbReference>
<dbReference type="GO" id="GO:0008061">
    <property type="term" value="F:chitin binding"/>
    <property type="evidence" value="ECO:0007669"/>
    <property type="project" value="UniProtKB-UniRule"/>
</dbReference>
<dbReference type="InterPro" id="IPR001579">
    <property type="entry name" value="Glyco_hydro_18_chit_AS"/>
</dbReference>
<keyword evidence="7" id="KW-0119">Carbohydrate metabolism</keyword>
<reference evidence="14" key="1">
    <citation type="journal article" date="2020" name="Stud. Mycol.">
        <title>101 Dothideomycetes genomes: a test case for predicting lifestyles and emergence of pathogens.</title>
        <authorList>
            <person name="Haridas S."/>
            <person name="Albert R."/>
            <person name="Binder M."/>
            <person name="Bloem J."/>
            <person name="Labutti K."/>
            <person name="Salamov A."/>
            <person name="Andreopoulos B."/>
            <person name="Baker S."/>
            <person name="Barry K."/>
            <person name="Bills G."/>
            <person name="Bluhm B."/>
            <person name="Cannon C."/>
            <person name="Castanera R."/>
            <person name="Culley D."/>
            <person name="Daum C."/>
            <person name="Ezra D."/>
            <person name="Gonzalez J."/>
            <person name="Henrissat B."/>
            <person name="Kuo A."/>
            <person name="Liang C."/>
            <person name="Lipzen A."/>
            <person name="Lutzoni F."/>
            <person name="Magnuson J."/>
            <person name="Mondo S."/>
            <person name="Nolan M."/>
            <person name="Ohm R."/>
            <person name="Pangilinan J."/>
            <person name="Park H.-J."/>
            <person name="Ramirez L."/>
            <person name="Alfaro M."/>
            <person name="Sun H."/>
            <person name="Tritt A."/>
            <person name="Yoshinaga Y."/>
            <person name="Zwiers L.-H."/>
            <person name="Turgeon B."/>
            <person name="Goodwin S."/>
            <person name="Spatafora J."/>
            <person name="Crous P."/>
            <person name="Grigoriev I."/>
        </authorList>
    </citation>
    <scope>NUCLEOTIDE SEQUENCE</scope>
    <source>
        <strain evidence="14">CBS 175.79</strain>
    </source>
</reference>
<keyword evidence="6" id="KW-0146">Chitin degradation</keyword>
<dbReference type="SUPFAM" id="SSF57016">
    <property type="entry name" value="Plant lectins/antimicrobial peptides"/>
    <property type="match status" value="1"/>
</dbReference>
<dbReference type="Pfam" id="PF00187">
    <property type="entry name" value="Chitin_bind_1"/>
    <property type="match status" value="1"/>
</dbReference>
<dbReference type="GO" id="GO:0000272">
    <property type="term" value="P:polysaccharide catabolic process"/>
    <property type="evidence" value="ECO:0007669"/>
    <property type="project" value="UniProtKB-KW"/>
</dbReference>
<dbReference type="InterPro" id="IPR017853">
    <property type="entry name" value="GH"/>
</dbReference>
<dbReference type="InterPro" id="IPR050314">
    <property type="entry name" value="Glycosyl_Hydrlase_18"/>
</dbReference>
<keyword evidence="10" id="KW-1015">Disulfide bond</keyword>
<dbReference type="GO" id="GO:0006032">
    <property type="term" value="P:chitin catabolic process"/>
    <property type="evidence" value="ECO:0007669"/>
    <property type="project" value="UniProtKB-KW"/>
</dbReference>
<evidence type="ECO:0000313" key="15">
    <source>
        <dbReference type="Proteomes" id="UP000799778"/>
    </source>
</evidence>
<evidence type="ECO:0000256" key="4">
    <source>
        <dbReference type="ARBA" id="ARBA00022669"/>
    </source>
</evidence>
<dbReference type="EC" id="3.2.1.14" evidence="3"/>
<feature type="domain" description="GH18" evidence="13">
    <location>
        <begin position="71"/>
        <end position="431"/>
    </location>
</feature>
<dbReference type="AlphaFoldDB" id="A0A6A5XXX9"/>
<gene>
    <name evidence="14" type="ORF">BU24DRAFT_479329</name>
</gene>
<dbReference type="SUPFAM" id="SSF51445">
    <property type="entry name" value="(Trans)glycosidases"/>
    <property type="match status" value="1"/>
</dbReference>